<proteinExistence type="predicted"/>
<dbReference type="GO" id="GO:0005789">
    <property type="term" value="C:endoplasmic reticulum membrane"/>
    <property type="evidence" value="ECO:0007669"/>
    <property type="project" value="TreeGrafter"/>
</dbReference>
<gene>
    <name evidence="4" type="primary">LOC110199910</name>
</gene>
<keyword evidence="3" id="KW-1185">Reference proteome</keyword>
<dbReference type="GO" id="GO:0070062">
    <property type="term" value="C:extracellular exosome"/>
    <property type="evidence" value="ECO:0007669"/>
    <property type="project" value="TreeGrafter"/>
</dbReference>
<sequence length="182" mass="20788">MPIHPEDHRTFQSINSDLEEIQDAIKSNYLILCISKLRPREECNHGRWTQCEGTLKVQAKHQLVVVIVKMFEGRRSTDAEDKESWHEKLLPQIMGRTNHQGYFQPDPKKKILAAIPKEDVPVINITSFQIISAISYKPGDKPVIYKAQVLALAKLGHTSDHVITQNGVTKNLTFSELSRKQH</sequence>
<evidence type="ECO:0000313" key="4">
    <source>
        <dbReference type="RefSeq" id="XP_020830599.1"/>
    </source>
</evidence>
<dbReference type="GO" id="GO:0004802">
    <property type="term" value="F:transketolase activity"/>
    <property type="evidence" value="ECO:0007669"/>
    <property type="project" value="TreeGrafter"/>
</dbReference>
<dbReference type="AlphaFoldDB" id="A0A6P5JHM3"/>
<reference evidence="4" key="1">
    <citation type="submission" date="2025-08" db="UniProtKB">
        <authorList>
            <consortium name="RefSeq"/>
        </authorList>
    </citation>
    <scope>IDENTIFICATION</scope>
    <source>
        <tissue evidence="4">Spleen</tissue>
    </source>
</reference>
<dbReference type="Proteomes" id="UP000515140">
    <property type="component" value="Unplaced"/>
</dbReference>
<keyword evidence="2" id="KW-0786">Thiamine pyrophosphate</keyword>
<dbReference type="PANTHER" id="PTHR43195:SF3">
    <property type="entry name" value="TRANSKETOLASE"/>
    <property type="match status" value="1"/>
</dbReference>
<accession>A0A6P5JHM3</accession>
<dbReference type="RefSeq" id="XP_020830599.1">
    <property type="nucleotide sequence ID" value="XM_020974940.1"/>
</dbReference>
<evidence type="ECO:0000256" key="1">
    <source>
        <dbReference type="ARBA" id="ARBA00022679"/>
    </source>
</evidence>
<organism evidence="3 4">
    <name type="scientific">Phascolarctos cinereus</name>
    <name type="common">Koala</name>
    <dbReference type="NCBI Taxonomy" id="38626"/>
    <lineage>
        <taxon>Eukaryota</taxon>
        <taxon>Metazoa</taxon>
        <taxon>Chordata</taxon>
        <taxon>Craniata</taxon>
        <taxon>Vertebrata</taxon>
        <taxon>Euteleostomi</taxon>
        <taxon>Mammalia</taxon>
        <taxon>Metatheria</taxon>
        <taxon>Diprotodontia</taxon>
        <taxon>Phascolarctidae</taxon>
        <taxon>Phascolarctos</taxon>
    </lineage>
</organism>
<evidence type="ECO:0000313" key="3">
    <source>
        <dbReference type="Proteomes" id="UP000515140"/>
    </source>
</evidence>
<dbReference type="PANTHER" id="PTHR43195">
    <property type="entry name" value="TRANSKETOLASE"/>
    <property type="match status" value="1"/>
</dbReference>
<name>A0A6P5JHM3_PHACI</name>
<dbReference type="GeneID" id="110199910"/>
<keyword evidence="1" id="KW-0808">Transferase</keyword>
<dbReference type="InterPro" id="IPR051424">
    <property type="entry name" value="Transketolase-like"/>
</dbReference>
<dbReference type="KEGG" id="pcw:110199910"/>
<protein>
    <submittedName>
        <fullName evidence="4">Transketolase-like</fullName>
    </submittedName>
</protein>
<dbReference type="GO" id="GO:0030976">
    <property type="term" value="F:thiamine pyrophosphate binding"/>
    <property type="evidence" value="ECO:0007669"/>
    <property type="project" value="TreeGrafter"/>
</dbReference>
<dbReference type="InParanoid" id="A0A6P5JHM3"/>
<dbReference type="GO" id="GO:0009052">
    <property type="term" value="P:pentose-phosphate shunt, non-oxidative branch"/>
    <property type="evidence" value="ECO:0007669"/>
    <property type="project" value="TreeGrafter"/>
</dbReference>
<evidence type="ECO:0000256" key="2">
    <source>
        <dbReference type="ARBA" id="ARBA00023052"/>
    </source>
</evidence>